<evidence type="ECO:0000313" key="4">
    <source>
        <dbReference type="EMBL" id="TDE13540.1"/>
    </source>
</evidence>
<dbReference type="InterPro" id="IPR050223">
    <property type="entry name" value="D-isomer_2-hydroxyacid_DH"/>
</dbReference>
<dbReference type="InterPro" id="IPR006140">
    <property type="entry name" value="D-isomer_DH_NAD-bd"/>
</dbReference>
<comment type="caution">
    <text evidence="4">The sequence shown here is derived from an EMBL/GenBank/DDBJ whole genome shotgun (WGS) entry which is preliminary data.</text>
</comment>
<dbReference type="OrthoDB" id="4324715at2"/>
<dbReference type="EMBL" id="SMKZ01000005">
    <property type="protein sequence ID" value="TDE13540.1"/>
    <property type="molecule type" value="Genomic_DNA"/>
</dbReference>
<name>A0A4R5DN84_9ACTN</name>
<feature type="domain" description="D-isomer specific 2-hydroxyacid dehydrogenase NAD-binding" evidence="3">
    <location>
        <begin position="119"/>
        <end position="295"/>
    </location>
</feature>
<dbReference type="RefSeq" id="WP_131892303.1">
    <property type="nucleotide sequence ID" value="NZ_SMKZ01000005.1"/>
</dbReference>
<organism evidence="4 5">
    <name type="scientific">Jiangella asiatica</name>
    <dbReference type="NCBI Taxonomy" id="2530372"/>
    <lineage>
        <taxon>Bacteria</taxon>
        <taxon>Bacillati</taxon>
        <taxon>Actinomycetota</taxon>
        <taxon>Actinomycetes</taxon>
        <taxon>Jiangellales</taxon>
        <taxon>Jiangellaceae</taxon>
        <taxon>Jiangella</taxon>
    </lineage>
</organism>
<dbReference type="AlphaFoldDB" id="A0A4R5DN84"/>
<sequence length="335" mass="35756">MSGLEIVVAMTPEHAERTLDAAARERLATHGRVRFSPSPADHHAPPALGLLTEADVVLTGTGTALLDIVVLDRATRLRAVLHAAGSVRPVVTDEVYDRGIAVSSQAAANALPVAEYTVAMILLELKGVRAIERTYRTARAEIDVDAILAGNGAFRRRIGIVSASHIGRRVIELLRPFDLHVSVHDPYLTADDAAALSVDVVDLGTLLSTCDLVSLHAPLLPATRGMIGAAELAALRDGATLVNTARGGLVDQDALIAELCTGRLRAVVDVTEPEIPGPGSPLWDLPNLVLTPHVAGSRGLELRRIGERVVDEVGRLARGEPLRYEVTRDRYHLHA</sequence>
<dbReference type="GO" id="GO:0051287">
    <property type="term" value="F:NAD binding"/>
    <property type="evidence" value="ECO:0007669"/>
    <property type="project" value="InterPro"/>
</dbReference>
<dbReference type="GO" id="GO:0016618">
    <property type="term" value="F:hydroxypyruvate reductase [NAD(P)H] activity"/>
    <property type="evidence" value="ECO:0007669"/>
    <property type="project" value="TreeGrafter"/>
</dbReference>
<dbReference type="PANTHER" id="PTHR10996">
    <property type="entry name" value="2-HYDROXYACID DEHYDROGENASE-RELATED"/>
    <property type="match status" value="1"/>
</dbReference>
<dbReference type="CDD" id="cd12167">
    <property type="entry name" value="2-Hacid_dh_8"/>
    <property type="match status" value="1"/>
</dbReference>
<dbReference type="GO" id="GO:0030267">
    <property type="term" value="F:glyoxylate reductase (NADPH) activity"/>
    <property type="evidence" value="ECO:0007669"/>
    <property type="project" value="TreeGrafter"/>
</dbReference>
<evidence type="ECO:0000313" key="5">
    <source>
        <dbReference type="Proteomes" id="UP000294739"/>
    </source>
</evidence>
<keyword evidence="1" id="KW-0560">Oxidoreductase</keyword>
<dbReference type="SUPFAM" id="SSF52283">
    <property type="entry name" value="Formate/glycerate dehydrogenase catalytic domain-like"/>
    <property type="match status" value="1"/>
</dbReference>
<proteinExistence type="predicted"/>
<accession>A0A4R5DN84</accession>
<protein>
    <submittedName>
        <fullName evidence="4">Hydroxyacid dehydrogenase</fullName>
    </submittedName>
</protein>
<evidence type="ECO:0000259" key="3">
    <source>
        <dbReference type="Pfam" id="PF02826"/>
    </source>
</evidence>
<dbReference type="InParanoid" id="A0A4R5DN84"/>
<reference evidence="4 5" key="1">
    <citation type="submission" date="2019-03" db="EMBL/GenBank/DDBJ databases">
        <title>Draft genome sequences of novel Actinobacteria.</title>
        <authorList>
            <person name="Sahin N."/>
            <person name="Ay H."/>
            <person name="Saygin H."/>
        </authorList>
    </citation>
    <scope>NUCLEOTIDE SEQUENCE [LARGE SCALE GENOMIC DNA]</scope>
    <source>
        <strain evidence="4 5">5K138</strain>
    </source>
</reference>
<evidence type="ECO:0000256" key="1">
    <source>
        <dbReference type="ARBA" id="ARBA00023002"/>
    </source>
</evidence>
<dbReference type="PANTHER" id="PTHR10996:SF178">
    <property type="entry name" value="2-HYDROXYACID DEHYDROGENASE YGL185C-RELATED"/>
    <property type="match status" value="1"/>
</dbReference>
<dbReference type="Pfam" id="PF02826">
    <property type="entry name" value="2-Hacid_dh_C"/>
    <property type="match status" value="1"/>
</dbReference>
<keyword evidence="2" id="KW-0520">NAD</keyword>
<dbReference type="SUPFAM" id="SSF51735">
    <property type="entry name" value="NAD(P)-binding Rossmann-fold domains"/>
    <property type="match status" value="1"/>
</dbReference>
<evidence type="ECO:0000256" key="2">
    <source>
        <dbReference type="ARBA" id="ARBA00023027"/>
    </source>
</evidence>
<dbReference type="GO" id="GO:0005829">
    <property type="term" value="C:cytosol"/>
    <property type="evidence" value="ECO:0007669"/>
    <property type="project" value="TreeGrafter"/>
</dbReference>
<dbReference type="Proteomes" id="UP000294739">
    <property type="component" value="Unassembled WGS sequence"/>
</dbReference>
<dbReference type="Gene3D" id="3.40.50.720">
    <property type="entry name" value="NAD(P)-binding Rossmann-like Domain"/>
    <property type="match status" value="2"/>
</dbReference>
<gene>
    <name evidence="4" type="ORF">E1269_05790</name>
</gene>
<keyword evidence="5" id="KW-1185">Reference proteome</keyword>
<dbReference type="InterPro" id="IPR036291">
    <property type="entry name" value="NAD(P)-bd_dom_sf"/>
</dbReference>